<evidence type="ECO:0000313" key="12">
    <source>
        <dbReference type="EMBL" id="PTK32042.1"/>
    </source>
</evidence>
<comment type="subcellular location">
    <subcellularLocation>
        <location evidence="1">Cell membrane</location>
        <topology evidence="1">Single-pass membrane protein</topology>
    </subcellularLocation>
</comment>
<dbReference type="Proteomes" id="UP000509636">
    <property type="component" value="Chromosome"/>
</dbReference>
<evidence type="ECO:0000313" key="16">
    <source>
        <dbReference type="Proteomes" id="UP000665944"/>
    </source>
</evidence>
<keyword evidence="7 10" id="KW-1133">Transmembrane helix</keyword>
<evidence type="ECO:0000256" key="9">
    <source>
        <dbReference type="ARBA" id="ARBA00023136"/>
    </source>
</evidence>
<dbReference type="Proteomes" id="UP000665944">
    <property type="component" value="Unassembled WGS sequence"/>
</dbReference>
<evidence type="ECO:0000256" key="1">
    <source>
        <dbReference type="ARBA" id="ARBA00004162"/>
    </source>
</evidence>
<reference evidence="13 15" key="3">
    <citation type="submission" date="2019-09" db="EMBL/GenBank/DDBJ databases">
        <title>FDA dAtabase for Regulatory Grade micrObial Sequences (FDA-ARGOS): Supporting development and validation of Infectious Disease Dx tests.</title>
        <authorList>
            <person name="Sciortino C."/>
            <person name="Tallon L."/>
            <person name="Sadzewicz L."/>
            <person name="Vavikolanu K."/>
            <person name="Mehta A."/>
            <person name="Aluvathingal J."/>
            <person name="Nadendla S."/>
            <person name="Nandy P."/>
            <person name="Geyer C."/>
            <person name="Yan Y."/>
            <person name="Sichtig H."/>
        </authorList>
    </citation>
    <scope>NUCLEOTIDE SEQUENCE [LARGE SCALE GENOMIC DNA]</scope>
    <source>
        <strain evidence="13 15">FDAARGOS_661</strain>
    </source>
</reference>
<evidence type="ECO:0000256" key="7">
    <source>
        <dbReference type="ARBA" id="ARBA00022989"/>
    </source>
</evidence>
<dbReference type="PANTHER" id="PTHR33909">
    <property type="entry name" value="SEC TRANSLOCON ACCESSORY COMPLEX SUBUNIT YAJC"/>
    <property type="match status" value="1"/>
</dbReference>
<dbReference type="GeneID" id="58107154"/>
<dbReference type="RefSeq" id="WP_002448938.1">
    <property type="nucleotide sequence ID" value="NZ_CABMJU010000052.1"/>
</dbReference>
<evidence type="ECO:0000313" key="14">
    <source>
        <dbReference type="Proteomes" id="UP000241540"/>
    </source>
</evidence>
<dbReference type="PANTHER" id="PTHR33909:SF1">
    <property type="entry name" value="SEC TRANSLOCON ACCESSORY COMPLEX SUBUNIT YAJC"/>
    <property type="match status" value="1"/>
</dbReference>
<accession>A0A1L8Y516</accession>
<keyword evidence="6" id="KW-0653">Protein transport</keyword>
<evidence type="ECO:0000256" key="3">
    <source>
        <dbReference type="ARBA" id="ARBA00022448"/>
    </source>
</evidence>
<dbReference type="EMBL" id="JAGHKT020000001">
    <property type="protein sequence ID" value="MCM5671246.1"/>
    <property type="molecule type" value="Genomic_DNA"/>
</dbReference>
<dbReference type="PRINTS" id="PR01853">
    <property type="entry name" value="YAJCTRNLCASE"/>
</dbReference>
<evidence type="ECO:0000256" key="2">
    <source>
        <dbReference type="ARBA" id="ARBA00006742"/>
    </source>
</evidence>
<dbReference type="SMART" id="SM01323">
    <property type="entry name" value="YajC"/>
    <property type="match status" value="1"/>
</dbReference>
<proteinExistence type="inferred from homology"/>
<evidence type="ECO:0000313" key="15">
    <source>
        <dbReference type="Proteomes" id="UP000509636"/>
    </source>
</evidence>
<keyword evidence="3" id="KW-0813">Transport</keyword>
<evidence type="ECO:0000256" key="10">
    <source>
        <dbReference type="SAM" id="Phobius"/>
    </source>
</evidence>
<dbReference type="GO" id="GO:0005886">
    <property type="term" value="C:plasma membrane"/>
    <property type="evidence" value="ECO:0007669"/>
    <property type="project" value="UniProtKB-SubCell"/>
</dbReference>
<dbReference type="AlphaFoldDB" id="A0A1L8Y516"/>
<evidence type="ECO:0000256" key="8">
    <source>
        <dbReference type="ARBA" id="ARBA00023010"/>
    </source>
</evidence>
<reference evidence="12 14" key="1">
    <citation type="journal article" date="2016" name="Front. Microbiol.">
        <title>Comprehensive Phylogenetic Analysis of Bovine Non-aureus Staphylococci Species Based on Whole-Genome Sequencing.</title>
        <authorList>
            <person name="Naushad S."/>
            <person name="Barkema H.W."/>
            <person name="Luby C."/>
            <person name="Condas L.A."/>
            <person name="Nobrega D.B."/>
            <person name="Carson D.A."/>
            <person name="De Buck J."/>
        </authorList>
    </citation>
    <scope>NUCLEOTIDE SEQUENCE [LARGE SCALE GENOMIC DNA]</scope>
    <source>
        <strain evidence="12 14">SNUC 5336</strain>
    </source>
</reference>
<reference evidence="11 16" key="4">
    <citation type="submission" date="2022-06" db="EMBL/GenBank/DDBJ databases">
        <title>Staphylococcus hominis ShoR14 genome sequence.</title>
        <authorList>
            <person name="Yeo C.C."/>
            <person name="Chew C.H."/>
            <person name="Che Hamzah A.M."/>
            <person name="Al-Trad E.I."/>
        </authorList>
    </citation>
    <scope>NUCLEOTIDE SEQUENCE [LARGE SCALE GENOMIC DNA]</scope>
    <source>
        <strain evidence="11 16">ShoR14</strain>
    </source>
</reference>
<comment type="similarity">
    <text evidence="2">Belongs to the YajC family.</text>
</comment>
<name>A0A1L8Y516_STAHO</name>
<evidence type="ECO:0000256" key="4">
    <source>
        <dbReference type="ARBA" id="ARBA00022475"/>
    </source>
</evidence>
<dbReference type="GO" id="GO:0015031">
    <property type="term" value="P:protein transport"/>
    <property type="evidence" value="ECO:0007669"/>
    <property type="project" value="UniProtKB-KW"/>
</dbReference>
<keyword evidence="4" id="KW-1003">Cell membrane</keyword>
<organism evidence="12 14">
    <name type="scientific">Staphylococcus hominis</name>
    <dbReference type="NCBI Taxonomy" id="1290"/>
    <lineage>
        <taxon>Bacteria</taxon>
        <taxon>Bacillati</taxon>
        <taxon>Bacillota</taxon>
        <taxon>Bacilli</taxon>
        <taxon>Bacillales</taxon>
        <taxon>Staphylococcaceae</taxon>
        <taxon>Staphylococcus</taxon>
    </lineage>
</organism>
<keyword evidence="9 10" id="KW-0472">Membrane</keyword>
<dbReference type="EMBL" id="PZHX01000002">
    <property type="protein sequence ID" value="PTK32042.1"/>
    <property type="molecule type" value="Genomic_DNA"/>
</dbReference>
<evidence type="ECO:0000313" key="13">
    <source>
        <dbReference type="EMBL" id="QKQ29414.1"/>
    </source>
</evidence>
<dbReference type="Pfam" id="PF02699">
    <property type="entry name" value="YajC"/>
    <property type="match status" value="1"/>
</dbReference>
<keyword evidence="8" id="KW-0811">Translocation</keyword>
<evidence type="ECO:0000256" key="6">
    <source>
        <dbReference type="ARBA" id="ARBA00022927"/>
    </source>
</evidence>
<keyword evidence="16" id="KW-1185">Reference proteome</keyword>
<evidence type="ECO:0000313" key="11">
    <source>
        <dbReference type="EMBL" id="MCM5671246.1"/>
    </source>
</evidence>
<reference evidence="12" key="2">
    <citation type="submission" date="2018-03" db="EMBL/GenBank/DDBJ databases">
        <authorList>
            <person name="Naushad S."/>
        </authorList>
    </citation>
    <scope>NUCLEOTIDE SEQUENCE</scope>
    <source>
        <strain evidence="12">SNUC 5336</strain>
    </source>
</reference>
<evidence type="ECO:0000256" key="5">
    <source>
        <dbReference type="ARBA" id="ARBA00022692"/>
    </source>
</evidence>
<sequence>MNVSALILPIILIIVFYFFLIRPQQKRAKEHREMISRIEAGQKITTIGGIKGTVKAVDETAVVITVNGHGTEMTFEKPAIKQVDPS</sequence>
<dbReference type="NCBIfam" id="TIGR00739">
    <property type="entry name" value="yajC"/>
    <property type="match status" value="1"/>
</dbReference>
<dbReference type="Proteomes" id="UP000241540">
    <property type="component" value="Unassembled WGS sequence"/>
</dbReference>
<dbReference type="InterPro" id="IPR003849">
    <property type="entry name" value="Preprotein_translocase_YajC"/>
</dbReference>
<feature type="transmembrane region" description="Helical" evidence="10">
    <location>
        <begin position="6"/>
        <end position="22"/>
    </location>
</feature>
<dbReference type="EMBL" id="CP054550">
    <property type="protein sequence ID" value="QKQ29414.1"/>
    <property type="molecule type" value="Genomic_DNA"/>
</dbReference>
<protein>
    <submittedName>
        <fullName evidence="12">Preprotein translocase subunit YajC</fullName>
    </submittedName>
</protein>
<keyword evidence="5 10" id="KW-0812">Transmembrane</keyword>
<dbReference type="eggNOG" id="COG1862">
    <property type="taxonomic scope" value="Bacteria"/>
</dbReference>
<gene>
    <name evidence="12" type="primary">yajC</name>
    <name evidence="12" type="ORF">BUZ51_01135</name>
    <name evidence="13" type="ORF">FOB69_11240</name>
    <name evidence="11" type="ORF">J7T32_000510</name>
</gene>